<protein>
    <submittedName>
        <fullName evidence="1">Uncharacterized protein</fullName>
    </submittedName>
</protein>
<accession>A0AAW2LJY4</accession>
<dbReference type="EMBL" id="JACGWK010000013">
    <property type="protein sequence ID" value="KAL0319063.1"/>
    <property type="molecule type" value="Genomic_DNA"/>
</dbReference>
<dbReference type="AlphaFoldDB" id="A0AAW2LJY4"/>
<comment type="caution">
    <text evidence="1">The sequence shown here is derived from an EMBL/GenBank/DDBJ whole genome shotgun (WGS) entry which is preliminary data.</text>
</comment>
<proteinExistence type="predicted"/>
<reference evidence="1" key="1">
    <citation type="submission" date="2020-06" db="EMBL/GenBank/DDBJ databases">
        <authorList>
            <person name="Li T."/>
            <person name="Hu X."/>
            <person name="Zhang T."/>
            <person name="Song X."/>
            <person name="Zhang H."/>
            <person name="Dai N."/>
            <person name="Sheng W."/>
            <person name="Hou X."/>
            <person name="Wei L."/>
        </authorList>
    </citation>
    <scope>NUCLEOTIDE SEQUENCE</scope>
    <source>
        <strain evidence="1">G01</strain>
        <tissue evidence="1">Leaf</tissue>
    </source>
</reference>
<gene>
    <name evidence="1" type="ORF">Sangu_2062500</name>
</gene>
<feature type="non-terminal residue" evidence="1">
    <location>
        <position position="1"/>
    </location>
</feature>
<name>A0AAW2LJY4_9LAMI</name>
<reference evidence="1" key="2">
    <citation type="journal article" date="2024" name="Plant">
        <title>Genomic evolution and insights into agronomic trait innovations of Sesamum species.</title>
        <authorList>
            <person name="Miao H."/>
            <person name="Wang L."/>
            <person name="Qu L."/>
            <person name="Liu H."/>
            <person name="Sun Y."/>
            <person name="Le M."/>
            <person name="Wang Q."/>
            <person name="Wei S."/>
            <person name="Zheng Y."/>
            <person name="Lin W."/>
            <person name="Duan Y."/>
            <person name="Cao H."/>
            <person name="Xiong S."/>
            <person name="Wang X."/>
            <person name="Wei L."/>
            <person name="Li C."/>
            <person name="Ma Q."/>
            <person name="Ju M."/>
            <person name="Zhao R."/>
            <person name="Li G."/>
            <person name="Mu C."/>
            <person name="Tian Q."/>
            <person name="Mei H."/>
            <person name="Zhang T."/>
            <person name="Gao T."/>
            <person name="Zhang H."/>
        </authorList>
    </citation>
    <scope>NUCLEOTIDE SEQUENCE</scope>
    <source>
        <strain evidence="1">G01</strain>
    </source>
</reference>
<evidence type="ECO:0000313" key="1">
    <source>
        <dbReference type="EMBL" id="KAL0319063.1"/>
    </source>
</evidence>
<organism evidence="1">
    <name type="scientific">Sesamum angustifolium</name>
    <dbReference type="NCBI Taxonomy" id="2727405"/>
    <lineage>
        <taxon>Eukaryota</taxon>
        <taxon>Viridiplantae</taxon>
        <taxon>Streptophyta</taxon>
        <taxon>Embryophyta</taxon>
        <taxon>Tracheophyta</taxon>
        <taxon>Spermatophyta</taxon>
        <taxon>Magnoliopsida</taxon>
        <taxon>eudicotyledons</taxon>
        <taxon>Gunneridae</taxon>
        <taxon>Pentapetalae</taxon>
        <taxon>asterids</taxon>
        <taxon>lamiids</taxon>
        <taxon>Lamiales</taxon>
        <taxon>Pedaliaceae</taxon>
        <taxon>Sesamum</taxon>
    </lineage>
</organism>
<sequence>RRYPRGFSWFSGSRHKEEWLLQVWVLQRRKGLNMRLPMLFPLRSWRRSPSGSGGNSLLCRPSSYDSCKYGMNPSSFSCNHMNIL</sequence>